<dbReference type="InterPro" id="IPR008928">
    <property type="entry name" value="6-hairpin_glycosidase_sf"/>
</dbReference>
<dbReference type="PROSITE" id="PS51257">
    <property type="entry name" value="PROKAR_LIPOPROTEIN"/>
    <property type="match status" value="1"/>
</dbReference>
<dbReference type="InterPro" id="IPR005887">
    <property type="entry name" value="GH92_a_mannosidase_put"/>
</dbReference>
<dbReference type="Gene3D" id="1.20.1050.60">
    <property type="entry name" value="alpha-1,2-mannosidase"/>
    <property type="match status" value="1"/>
</dbReference>
<evidence type="ECO:0000259" key="4">
    <source>
        <dbReference type="Pfam" id="PF07971"/>
    </source>
</evidence>
<feature type="domain" description="Glycosyl hydrolase family 92" evidence="4">
    <location>
        <begin position="273"/>
        <end position="752"/>
    </location>
</feature>
<name>A0A7X8SNK3_9BACT</name>
<keyword evidence="7" id="KW-1185">Reference proteome</keyword>
<dbReference type="InterPro" id="IPR014718">
    <property type="entry name" value="GH-type_carb-bd"/>
</dbReference>
<dbReference type="GO" id="GO:0006516">
    <property type="term" value="P:glycoprotein catabolic process"/>
    <property type="evidence" value="ECO:0007669"/>
    <property type="project" value="TreeGrafter"/>
</dbReference>
<proteinExistence type="predicted"/>
<dbReference type="GO" id="GO:0005829">
    <property type="term" value="C:cytosol"/>
    <property type="evidence" value="ECO:0007669"/>
    <property type="project" value="TreeGrafter"/>
</dbReference>
<organism evidence="6 7">
    <name type="scientific">Flammeovirga agarivorans</name>
    <dbReference type="NCBI Taxonomy" id="2726742"/>
    <lineage>
        <taxon>Bacteria</taxon>
        <taxon>Pseudomonadati</taxon>
        <taxon>Bacteroidota</taxon>
        <taxon>Cytophagia</taxon>
        <taxon>Cytophagales</taxon>
        <taxon>Flammeovirgaceae</taxon>
        <taxon>Flammeovirga</taxon>
    </lineage>
</organism>
<dbReference type="Gene3D" id="2.70.98.10">
    <property type="match status" value="1"/>
</dbReference>
<dbReference type="PANTHER" id="PTHR12143:SF39">
    <property type="entry name" value="SECRETED PROTEIN"/>
    <property type="match status" value="1"/>
</dbReference>
<protein>
    <submittedName>
        <fullName evidence="6">Glycoside hydrolase family 92 protein</fullName>
    </submittedName>
</protein>
<feature type="domain" description="Glycosyl hydrolase family 92 N-terminal" evidence="5">
    <location>
        <begin position="34"/>
        <end position="267"/>
    </location>
</feature>
<accession>A0A7X8SNK3</accession>
<reference evidence="6 7" key="1">
    <citation type="submission" date="2020-04" db="EMBL/GenBank/DDBJ databases">
        <title>Flammeovirga sp. SR4, a novel species isolated from seawater.</title>
        <authorList>
            <person name="Wang X."/>
        </authorList>
    </citation>
    <scope>NUCLEOTIDE SEQUENCE [LARGE SCALE GENOMIC DNA]</scope>
    <source>
        <strain evidence="6 7">SR4</strain>
    </source>
</reference>
<comment type="cofactor">
    <cofactor evidence="1">
        <name>Ca(2+)</name>
        <dbReference type="ChEBI" id="CHEBI:29108"/>
    </cofactor>
</comment>
<dbReference type="FunFam" id="1.20.1050.60:FF:000001">
    <property type="entry name" value="Putative alpha-1,2-mannosidase"/>
    <property type="match status" value="1"/>
</dbReference>
<dbReference type="GO" id="GO:0000224">
    <property type="term" value="F:peptide-N4-(N-acetyl-beta-glucosaminyl)asparagine amidase activity"/>
    <property type="evidence" value="ECO:0007669"/>
    <property type="project" value="TreeGrafter"/>
</dbReference>
<evidence type="ECO:0000256" key="1">
    <source>
        <dbReference type="ARBA" id="ARBA00001913"/>
    </source>
</evidence>
<dbReference type="GO" id="GO:0005975">
    <property type="term" value="P:carbohydrate metabolic process"/>
    <property type="evidence" value="ECO:0007669"/>
    <property type="project" value="InterPro"/>
</dbReference>
<dbReference type="Proteomes" id="UP000585050">
    <property type="component" value="Unassembled WGS sequence"/>
</dbReference>
<evidence type="ECO:0000313" key="6">
    <source>
        <dbReference type="EMBL" id="NLR93504.1"/>
    </source>
</evidence>
<dbReference type="SUPFAM" id="SSF48208">
    <property type="entry name" value="Six-hairpin glycosidases"/>
    <property type="match status" value="1"/>
</dbReference>
<dbReference type="Pfam" id="PF07971">
    <property type="entry name" value="Glyco_hydro_92"/>
    <property type="match status" value="1"/>
</dbReference>
<dbReference type="PANTHER" id="PTHR12143">
    <property type="entry name" value="PEPTIDE N-GLYCANASE PNGASE -RELATED"/>
    <property type="match status" value="1"/>
</dbReference>
<dbReference type="NCBIfam" id="TIGR01180">
    <property type="entry name" value="aman2_put"/>
    <property type="match status" value="1"/>
</dbReference>
<dbReference type="AlphaFoldDB" id="A0A7X8SNK3"/>
<evidence type="ECO:0000259" key="5">
    <source>
        <dbReference type="Pfam" id="PF17678"/>
    </source>
</evidence>
<dbReference type="InterPro" id="IPR050883">
    <property type="entry name" value="PNGase"/>
</dbReference>
<sequence>MKKKLLGVLLIGALGCQKLTEETKDKNISAAMDYVDPFIGTGFHGHTFPGATTPNGMVQLSPDTRFEGWDACGGYYYEDSSIVGFSHTHLSGTGIGDMGDVLMMPFTGKAKLSQGLPEAPDSGYRSRFSHEQESASPGYYNVKLQDYDIDVELTASPRVGFHQYTFPEAEEAGVIVDLSPTIHMHRSPKHEIRVISDTEIAGMKYTKGWANEHYIYFYAKFDKPFKASVFGNDKLIEGNVYEGKNAKALLSFSTDKGEKVKVKVGISNVDIEGAKNNLFSGIEDWDFYAQKEKAEALWSDKLSTIDIKGKSEEQKEIFYTSLYHSFISPMNYSDADHRYRTIDGKIKRDDNYDSYTVFSLWDTYRTLHPLMTIIEPSQNEKYIQTLLRKYDEGGILPKWELAGNYTGTMTGYHAVPVIVDAYRKGDRNFDINKAYKAMLETSTFSRDLKFVAHTESVREKLMPNAKLYNDSLGYIPADLENESVSKALEYAYNDYCIALLAKELGDEKVYKEYLERSKRYKQYYDSEEGFMRGKLSTGGWREPFNPRFSRHRKDDYTEGNAYQWSWYVPHDIDGLANLIGSKELMEEKLDTLFMTSSNLVGEDVSNDISGMIGQYAHGNEPSHHIAYMYNYVGAEHKTQYMADYLLQNHYSATPEGIIGNEDCGQMSAWFIMSSMGFYPMSPGETTYTVGRPLFDEVEVKLENGNTFEIVAHNNSYSNKYIDKVLLDGVQLNEPFIDHKDILSGKKLEFFMTSEPNVNAFKENLNLSKK</sequence>
<comment type="subunit">
    <text evidence="2">Monomer.</text>
</comment>
<dbReference type="Gene3D" id="1.20.1610.10">
    <property type="entry name" value="alpha-1,2-mannosidases domains"/>
    <property type="match status" value="1"/>
</dbReference>
<dbReference type="Gene3D" id="3.30.2080.10">
    <property type="entry name" value="GH92 mannosidase domain"/>
    <property type="match status" value="1"/>
</dbReference>
<dbReference type="RefSeq" id="WP_168884214.1">
    <property type="nucleotide sequence ID" value="NZ_JABAIL010000006.1"/>
</dbReference>
<keyword evidence="6" id="KW-0378">Hydrolase</keyword>
<gene>
    <name evidence="6" type="ORF">HGP29_20065</name>
</gene>
<keyword evidence="3" id="KW-0106">Calcium</keyword>
<dbReference type="Pfam" id="PF17678">
    <property type="entry name" value="Glyco_hydro_92N"/>
    <property type="match status" value="1"/>
</dbReference>
<dbReference type="EMBL" id="JABAIL010000006">
    <property type="protein sequence ID" value="NLR93504.1"/>
    <property type="molecule type" value="Genomic_DNA"/>
</dbReference>
<evidence type="ECO:0000313" key="7">
    <source>
        <dbReference type="Proteomes" id="UP000585050"/>
    </source>
</evidence>
<dbReference type="InterPro" id="IPR012939">
    <property type="entry name" value="Glyco_hydro_92"/>
</dbReference>
<comment type="caution">
    <text evidence="6">The sequence shown here is derived from an EMBL/GenBank/DDBJ whole genome shotgun (WGS) entry which is preliminary data.</text>
</comment>
<evidence type="ECO:0000256" key="2">
    <source>
        <dbReference type="ARBA" id="ARBA00011245"/>
    </source>
</evidence>
<evidence type="ECO:0000256" key="3">
    <source>
        <dbReference type="ARBA" id="ARBA00022837"/>
    </source>
</evidence>
<dbReference type="FunFam" id="3.30.2080.10:FF:000001">
    <property type="entry name" value="Alpha-1,2-mannosidase subfamily"/>
    <property type="match status" value="1"/>
</dbReference>
<dbReference type="InterPro" id="IPR041371">
    <property type="entry name" value="GH92_N"/>
</dbReference>
<dbReference type="GO" id="GO:0030246">
    <property type="term" value="F:carbohydrate binding"/>
    <property type="evidence" value="ECO:0007669"/>
    <property type="project" value="InterPro"/>
</dbReference>